<dbReference type="AlphaFoldDB" id="A8AHN7"/>
<protein>
    <submittedName>
        <fullName evidence="1">Uncharacterized protein</fullName>
    </submittedName>
</protein>
<gene>
    <name evidence="1" type="ordered locus">CKO_01872</name>
</gene>
<proteinExistence type="predicted"/>
<evidence type="ECO:0000313" key="2">
    <source>
        <dbReference type="Proteomes" id="UP000008148"/>
    </source>
</evidence>
<dbReference type="EMBL" id="CP000822">
    <property type="protein sequence ID" value="ABV12999.1"/>
    <property type="molecule type" value="Genomic_DNA"/>
</dbReference>
<dbReference type="KEGG" id="cko:CKO_01872"/>
<organism evidence="1 2">
    <name type="scientific">Citrobacter koseri (strain ATCC BAA-895 / CDC 4225-83 / SGSC4696)</name>
    <dbReference type="NCBI Taxonomy" id="290338"/>
    <lineage>
        <taxon>Bacteria</taxon>
        <taxon>Pseudomonadati</taxon>
        <taxon>Pseudomonadota</taxon>
        <taxon>Gammaproteobacteria</taxon>
        <taxon>Enterobacterales</taxon>
        <taxon>Enterobacteriaceae</taxon>
        <taxon>Citrobacter</taxon>
    </lineage>
</organism>
<dbReference type="HOGENOM" id="CLU_2381026_0_0_6"/>
<accession>A8AHN7</accession>
<reference evidence="1 2" key="1">
    <citation type="submission" date="2007-08" db="EMBL/GenBank/DDBJ databases">
        <authorList>
            <consortium name="The Citrobacter koseri Genome Sequencing Project"/>
            <person name="McClelland M."/>
            <person name="Sanderson E.K."/>
            <person name="Porwollik S."/>
            <person name="Spieth J."/>
            <person name="Clifton W.S."/>
            <person name="Latreille P."/>
            <person name="Courtney L."/>
            <person name="Wang C."/>
            <person name="Pepin K."/>
            <person name="Bhonagiri V."/>
            <person name="Nash W."/>
            <person name="Johnson M."/>
            <person name="Thiruvilangam P."/>
            <person name="Wilson R."/>
        </authorList>
    </citation>
    <scope>NUCLEOTIDE SEQUENCE [LARGE SCALE GENOMIC DNA]</scope>
    <source>
        <strain evidence="2">ATCC BAA-895 / CDC 4225-83 / SGSC4696</strain>
    </source>
</reference>
<name>A8AHN7_CITK8</name>
<evidence type="ECO:0000313" key="1">
    <source>
        <dbReference type="EMBL" id="ABV12999.1"/>
    </source>
</evidence>
<keyword evidence="2" id="KW-1185">Reference proteome</keyword>
<dbReference type="Proteomes" id="UP000008148">
    <property type="component" value="Chromosome"/>
</dbReference>
<dbReference type="STRING" id="290338.CKO_01872"/>
<sequence>MSQRSPPSHDVAMPLPSVPAAKIWITSLVDANLCFLSGKHQQSTLESDLVMPTKNRPEAAILFFSNCISYGRSRHTAGCDEYFIFNFFCIKEIF</sequence>